<reference evidence="2" key="2">
    <citation type="submission" date="2020-05" db="UniProtKB">
        <authorList>
            <consortium name="EnsemblMetazoa"/>
        </authorList>
    </citation>
    <scope>IDENTIFICATION</scope>
    <source>
        <strain evidence="2">maculatus3</strain>
    </source>
</reference>
<feature type="compositionally biased region" description="Low complexity" evidence="1">
    <location>
        <begin position="265"/>
        <end position="275"/>
    </location>
</feature>
<keyword evidence="3" id="KW-1185">Reference proteome</keyword>
<accession>A0A182T051</accession>
<sequence>MGIFNHRTAAALKFGPFLPSYNPASFVRLLPFGNAKGTAEVTTLYRTKFRSNCYHKSDPTGPTPHSMRCAVCHETLPKGRLLMASMVAFVTVLTLLLAHCTTRANPVPAKILGKYVLAYQSPGSNIHLNAHNDPDDIHELSNGIESGESDAEFGSPQTAPKHYRYRPPYQEPAEDQYDDQQEQEQDSADYADDSATASANHQHQYMTTYKTVTKHGSGTRHRPSYSDSGSDEDEDETDTSASEESNAYNAYRAYQNKGKKHQNHYSTGSNAAASSGHGGTHYHHYSQHHHRPKQQDQQQQQQQQQHYHHQVSSAHTSYHPQLIQAYKILHGTPNRLPTSHEYTDDDGSDEDEDEDFHSGAAIGAAAGTSSGYGGHGPQIIHTKGRAIPISQHVEIETPVPVPYVKKIHVPIPQEVRVKIPHPVLVPVPRPYPVHIPVAQPIAVPDIKEITVPIEKIVPYPVEKKIPVPIEKPVPYPIEKHVPVYLPQPIPVKVPIVKTIIHKVKQQTASGPNLPPGSGSFW</sequence>
<dbReference type="PANTHER" id="PTHR47771:SF6">
    <property type="entry name" value="LP03545P"/>
    <property type="match status" value="1"/>
</dbReference>
<feature type="region of interest" description="Disordered" evidence="1">
    <location>
        <begin position="127"/>
        <end position="316"/>
    </location>
</feature>
<dbReference type="PANTHER" id="PTHR47771">
    <property type="entry name" value="LD27203P-RELATED"/>
    <property type="match status" value="1"/>
</dbReference>
<evidence type="ECO:0000313" key="3">
    <source>
        <dbReference type="Proteomes" id="UP000075901"/>
    </source>
</evidence>
<evidence type="ECO:0000256" key="1">
    <source>
        <dbReference type="SAM" id="MobiDB-lite"/>
    </source>
</evidence>
<feature type="compositionally biased region" description="Acidic residues" evidence="1">
    <location>
        <begin position="172"/>
        <end position="192"/>
    </location>
</feature>
<feature type="compositionally biased region" description="Acidic residues" evidence="1">
    <location>
        <begin position="229"/>
        <end position="238"/>
    </location>
</feature>
<name>A0A182T051_9DIPT</name>
<feature type="region of interest" description="Disordered" evidence="1">
    <location>
        <begin position="332"/>
        <end position="355"/>
    </location>
</feature>
<reference evidence="3" key="1">
    <citation type="submission" date="2013-09" db="EMBL/GenBank/DDBJ databases">
        <title>The Genome Sequence of Anopheles maculatus species B.</title>
        <authorList>
            <consortium name="The Broad Institute Genomics Platform"/>
            <person name="Neafsey D.E."/>
            <person name="Besansky N."/>
            <person name="Howell P."/>
            <person name="Walton C."/>
            <person name="Young S.K."/>
            <person name="Zeng Q."/>
            <person name="Gargeya S."/>
            <person name="Fitzgerald M."/>
            <person name="Haas B."/>
            <person name="Abouelleil A."/>
            <person name="Allen A.W."/>
            <person name="Alvarado L."/>
            <person name="Arachchi H.M."/>
            <person name="Berlin A.M."/>
            <person name="Chapman S.B."/>
            <person name="Gainer-Dewar J."/>
            <person name="Goldberg J."/>
            <person name="Griggs A."/>
            <person name="Gujja S."/>
            <person name="Hansen M."/>
            <person name="Howarth C."/>
            <person name="Imamovic A."/>
            <person name="Ireland A."/>
            <person name="Larimer J."/>
            <person name="McCowan C."/>
            <person name="Murphy C."/>
            <person name="Pearson M."/>
            <person name="Poon T.W."/>
            <person name="Priest M."/>
            <person name="Roberts A."/>
            <person name="Saif S."/>
            <person name="Shea T."/>
            <person name="Sisk P."/>
            <person name="Sykes S."/>
            <person name="Wortman J."/>
            <person name="Nusbaum C."/>
            <person name="Birren B."/>
        </authorList>
    </citation>
    <scope>NUCLEOTIDE SEQUENCE [LARGE SCALE GENOMIC DNA]</scope>
    <source>
        <strain evidence="3">maculatus3</strain>
    </source>
</reference>
<dbReference type="Proteomes" id="UP000075901">
    <property type="component" value="Unassembled WGS sequence"/>
</dbReference>
<protein>
    <submittedName>
        <fullName evidence="2">Uncharacterized protein</fullName>
    </submittedName>
</protein>
<feature type="compositionally biased region" description="Low complexity" evidence="1">
    <location>
        <begin position="295"/>
        <end position="305"/>
    </location>
</feature>
<dbReference type="VEuPathDB" id="VectorBase:AMAM016915"/>
<dbReference type="AlphaFoldDB" id="A0A182T051"/>
<feature type="compositionally biased region" description="Basic and acidic residues" evidence="1">
    <location>
        <begin position="130"/>
        <end position="139"/>
    </location>
</feature>
<organism evidence="2 3">
    <name type="scientific">Anopheles maculatus</name>
    <dbReference type="NCBI Taxonomy" id="74869"/>
    <lineage>
        <taxon>Eukaryota</taxon>
        <taxon>Metazoa</taxon>
        <taxon>Ecdysozoa</taxon>
        <taxon>Arthropoda</taxon>
        <taxon>Hexapoda</taxon>
        <taxon>Insecta</taxon>
        <taxon>Pterygota</taxon>
        <taxon>Neoptera</taxon>
        <taxon>Endopterygota</taxon>
        <taxon>Diptera</taxon>
        <taxon>Nematocera</taxon>
        <taxon>Culicoidea</taxon>
        <taxon>Culicidae</taxon>
        <taxon>Anophelinae</taxon>
        <taxon>Anopheles</taxon>
        <taxon>Anopheles maculatus group</taxon>
    </lineage>
</organism>
<feature type="compositionally biased region" description="Polar residues" evidence="1">
    <location>
        <begin position="200"/>
        <end position="216"/>
    </location>
</feature>
<evidence type="ECO:0000313" key="2">
    <source>
        <dbReference type="EnsemblMetazoa" id="AMAM016915-PA"/>
    </source>
</evidence>
<proteinExistence type="predicted"/>
<dbReference type="EnsemblMetazoa" id="AMAM016915-RA">
    <property type="protein sequence ID" value="AMAM016915-PA"/>
    <property type="gene ID" value="AMAM016915"/>
</dbReference>
<feature type="compositionally biased region" description="Acidic residues" evidence="1">
    <location>
        <begin position="343"/>
        <end position="355"/>
    </location>
</feature>
<feature type="compositionally biased region" description="Basic residues" evidence="1">
    <location>
        <begin position="280"/>
        <end position="292"/>
    </location>
</feature>